<dbReference type="Pfam" id="PF00346">
    <property type="entry name" value="Complex1_49kDa"/>
    <property type="match status" value="1"/>
</dbReference>
<dbReference type="InterPro" id="IPR052197">
    <property type="entry name" value="ComplexI_49kDa-like"/>
</dbReference>
<dbReference type="EMBL" id="JXSL01000030">
    <property type="protein sequence ID" value="KIL98075.1"/>
    <property type="molecule type" value="Genomic_DNA"/>
</dbReference>
<dbReference type="Proteomes" id="UP000031971">
    <property type="component" value="Unassembled WGS sequence"/>
</dbReference>
<dbReference type="STRING" id="272627.CCC_01136"/>
<evidence type="ECO:0000256" key="2">
    <source>
        <dbReference type="PIRSR" id="PIRSR601501-1"/>
    </source>
</evidence>
<accession>A0A0C2YTQ8</accession>
<keyword evidence="5" id="KW-1185">Reference proteome</keyword>
<gene>
    <name evidence="4" type="ORF">CCC_01136</name>
</gene>
<feature type="binding site" evidence="2">
    <location>
        <position position="193"/>
    </location>
    <ligand>
        <name>Mg(2+)</name>
        <dbReference type="ChEBI" id="CHEBI:18420"/>
    </ligand>
</feature>
<comment type="caution">
    <text evidence="4">The sequence shown here is derived from an EMBL/GenBank/DDBJ whole genome shotgun (WGS) entry which is preliminary data.</text>
</comment>
<dbReference type="PANTHER" id="PTHR43485">
    <property type="entry name" value="HYDROGENASE-4 COMPONENT G"/>
    <property type="match status" value="1"/>
</dbReference>
<keyword evidence="1" id="KW-0560">Oxidoreductase</keyword>
<keyword evidence="2" id="KW-0479">Metal-binding</keyword>
<evidence type="ECO:0000313" key="4">
    <source>
        <dbReference type="EMBL" id="KIL98075.1"/>
    </source>
</evidence>
<evidence type="ECO:0000259" key="3">
    <source>
        <dbReference type="Pfam" id="PF00346"/>
    </source>
</evidence>
<reference evidence="4 5" key="1">
    <citation type="submission" date="2015-01" db="EMBL/GenBank/DDBJ databases">
        <title>Genome Sequence of Magnetospirillum magnetotacticum Strain MS-1.</title>
        <authorList>
            <person name="Marinov G.K."/>
            <person name="Smalley M.D."/>
            <person name="DeSalvo G."/>
        </authorList>
    </citation>
    <scope>NUCLEOTIDE SEQUENCE [LARGE SCALE GENOMIC DNA]</scope>
    <source>
        <strain evidence="4 5">MS-1</strain>
    </source>
</reference>
<dbReference type="PANTHER" id="PTHR43485:SF1">
    <property type="entry name" value="FORMATE HYDROGENLYASE SUBUNIT 5-RELATED"/>
    <property type="match status" value="1"/>
</dbReference>
<sequence length="506" mass="56101">MMGDVTLLEFLSLGQRVEGHRPWPRFVLDLRGWRLLIDRLRVAEWSVMAQWAERDHIHVALRDETSGDIAVASHYCDDRRFPALGNVRPGVIRIERAIHDVWGLTPVGLEDRRPWLDHGRWPSRMPLAAQPMAPPSQPDGYSFLQAVGEGLHQIPVGPVHAGVIEPGHFRFHCQGEAVVRLEERLGYQHKGIEGLLQGAPLDKAQRIAARVSGDSTVAYSLAFARAVEAATGCEVPPRAHWVRGLMAEMERVANHVFDIGAVCNDAAFAVMLSHMGVLREKILRANDALFGHRLNMDRIVPGGVDRDLSEEGAEALKHLLYGFGKMLAKGYKLYENTPSLSDRTVSTGIVQTSLIHRFGAGGFVGRASGRGQDTRETPSYPPYDKLDMTVPVLTEGDVNARVLVRFAEAKESLHLINRILHEMPEGAFRVPVPEVAGEGLGVVESFRGEVVVWLRISAGHVVERCHTHDPSWFQWPLLEAAIEGNIVADFPLCNKSFNCSYSGHDL</sequence>
<dbReference type="Pfam" id="PF00374">
    <property type="entry name" value="NiFeSe_Hases"/>
    <property type="match status" value="1"/>
</dbReference>
<protein>
    <submittedName>
        <fullName evidence="4">Ni Fe-hydrogenase III large subunit</fullName>
    </submittedName>
</protein>
<dbReference type="InterPro" id="IPR037232">
    <property type="entry name" value="NADH_quin_OxRdtase_su_C/D-like"/>
</dbReference>
<proteinExistence type="predicted"/>
<organism evidence="4 5">
    <name type="scientific">Paramagnetospirillum magnetotacticum MS-1</name>
    <dbReference type="NCBI Taxonomy" id="272627"/>
    <lineage>
        <taxon>Bacteria</taxon>
        <taxon>Pseudomonadati</taxon>
        <taxon>Pseudomonadota</taxon>
        <taxon>Alphaproteobacteria</taxon>
        <taxon>Rhodospirillales</taxon>
        <taxon>Magnetospirillaceae</taxon>
        <taxon>Paramagnetospirillum</taxon>
    </lineage>
</organism>
<feature type="domain" description="NADH-quinone oxidoreductase subunit D" evidence="3">
    <location>
        <begin position="277"/>
        <end position="433"/>
    </location>
</feature>
<dbReference type="SUPFAM" id="SSF143243">
    <property type="entry name" value="Nqo5-like"/>
    <property type="match status" value="1"/>
</dbReference>
<keyword evidence="2" id="KW-0460">Magnesium</keyword>
<evidence type="ECO:0000256" key="1">
    <source>
        <dbReference type="ARBA" id="ARBA00023002"/>
    </source>
</evidence>
<evidence type="ECO:0000313" key="5">
    <source>
        <dbReference type="Proteomes" id="UP000031971"/>
    </source>
</evidence>
<dbReference type="AlphaFoldDB" id="A0A0C2YTQ8"/>
<name>A0A0C2YTQ8_PARME</name>
<dbReference type="InterPro" id="IPR001135">
    <property type="entry name" value="NADH_Q_OxRdtase_suD"/>
</dbReference>
<dbReference type="SUPFAM" id="SSF56762">
    <property type="entry name" value="HydB/Nqo4-like"/>
    <property type="match status" value="1"/>
</dbReference>
<dbReference type="Gene3D" id="1.10.645.10">
    <property type="entry name" value="Cytochrome-c3 Hydrogenase, chain B"/>
    <property type="match status" value="1"/>
</dbReference>
<dbReference type="InterPro" id="IPR001501">
    <property type="entry name" value="Ni-dep_hyd_lsu"/>
</dbReference>
<dbReference type="GO" id="GO:0051287">
    <property type="term" value="F:NAD binding"/>
    <property type="evidence" value="ECO:0007669"/>
    <property type="project" value="InterPro"/>
</dbReference>
<dbReference type="GO" id="GO:0048038">
    <property type="term" value="F:quinone binding"/>
    <property type="evidence" value="ECO:0007669"/>
    <property type="project" value="InterPro"/>
</dbReference>
<dbReference type="InterPro" id="IPR029014">
    <property type="entry name" value="NiFe-Hase_large"/>
</dbReference>
<dbReference type="GO" id="GO:0016151">
    <property type="term" value="F:nickel cation binding"/>
    <property type="evidence" value="ECO:0007669"/>
    <property type="project" value="InterPro"/>
</dbReference>
<dbReference type="GO" id="GO:0016651">
    <property type="term" value="F:oxidoreductase activity, acting on NAD(P)H"/>
    <property type="evidence" value="ECO:0007669"/>
    <property type="project" value="InterPro"/>
</dbReference>